<feature type="compositionally biased region" description="Basic and acidic residues" evidence="1">
    <location>
        <begin position="1"/>
        <end position="31"/>
    </location>
</feature>
<organism evidence="3">
    <name type="scientific">Volvox carteri f. nagariensis</name>
    <dbReference type="NCBI Taxonomy" id="3068"/>
    <lineage>
        <taxon>Eukaryota</taxon>
        <taxon>Viridiplantae</taxon>
        <taxon>Chlorophyta</taxon>
        <taxon>core chlorophytes</taxon>
        <taxon>Chlorophyceae</taxon>
        <taxon>CS clade</taxon>
        <taxon>Chlamydomonadales</taxon>
        <taxon>Volvocaceae</taxon>
        <taxon>Volvox</taxon>
    </lineage>
</organism>
<keyword evidence="3" id="KW-1185">Reference proteome</keyword>
<gene>
    <name evidence="2" type="ORF">VOLCADRAFT_99950</name>
</gene>
<feature type="non-terminal residue" evidence="2">
    <location>
        <position position="1"/>
    </location>
</feature>
<proteinExistence type="predicted"/>
<dbReference type="EMBL" id="GL378421">
    <property type="protein sequence ID" value="EFJ40258.1"/>
    <property type="molecule type" value="Genomic_DNA"/>
</dbReference>
<evidence type="ECO:0000313" key="3">
    <source>
        <dbReference type="Proteomes" id="UP000001058"/>
    </source>
</evidence>
<evidence type="ECO:0000256" key="1">
    <source>
        <dbReference type="SAM" id="MobiDB-lite"/>
    </source>
</evidence>
<dbReference type="AlphaFoldDB" id="D8UJ21"/>
<dbReference type="KEGG" id="vcn:VOLCADRAFT_99950"/>
<evidence type="ECO:0000313" key="2">
    <source>
        <dbReference type="EMBL" id="EFJ40258.1"/>
    </source>
</evidence>
<dbReference type="InParanoid" id="D8UJ21"/>
<name>D8UJ21_VOLCA</name>
<dbReference type="GeneID" id="9628114"/>
<dbReference type="RefSeq" id="XP_002958655.1">
    <property type="nucleotide sequence ID" value="XM_002958609.1"/>
</dbReference>
<feature type="region of interest" description="Disordered" evidence="1">
    <location>
        <begin position="1"/>
        <end position="47"/>
    </location>
</feature>
<dbReference type="Proteomes" id="UP000001058">
    <property type="component" value="Unassembled WGS sequence"/>
</dbReference>
<accession>D8UJ21</accession>
<protein>
    <submittedName>
        <fullName evidence="2">Uncharacterized protein</fullName>
    </submittedName>
</protein>
<sequence>QLRSAQERLTAKEQALEQTEARRRTEQDARVAELSQQMADAQRELSTTREMCRQAALKVEQSMSGLSVMDTELRAARAQLKTASRDLALKHAQLEATEGELGLTRSQNELMKLREAGQQLEGYIMVSRGRKNAAAAHHDYDYDDTRHSRADLEDDLAAAATADWGRL</sequence>
<dbReference type="OrthoDB" id="547717at2759"/>
<dbReference type="STRING" id="3068.D8UJ21"/>
<reference evidence="2 3" key="1">
    <citation type="journal article" date="2010" name="Science">
        <title>Genomic analysis of organismal complexity in the multicellular green alga Volvox carteri.</title>
        <authorList>
            <person name="Prochnik S.E."/>
            <person name="Umen J."/>
            <person name="Nedelcu A.M."/>
            <person name="Hallmann A."/>
            <person name="Miller S.M."/>
            <person name="Nishii I."/>
            <person name="Ferris P."/>
            <person name="Kuo A."/>
            <person name="Mitros T."/>
            <person name="Fritz-Laylin L.K."/>
            <person name="Hellsten U."/>
            <person name="Chapman J."/>
            <person name="Simakov O."/>
            <person name="Rensing S.A."/>
            <person name="Terry A."/>
            <person name="Pangilinan J."/>
            <person name="Kapitonov V."/>
            <person name="Jurka J."/>
            <person name="Salamov A."/>
            <person name="Shapiro H."/>
            <person name="Schmutz J."/>
            <person name="Grimwood J."/>
            <person name="Lindquist E."/>
            <person name="Lucas S."/>
            <person name="Grigoriev I.V."/>
            <person name="Schmitt R."/>
            <person name="Kirk D."/>
            <person name="Rokhsar D.S."/>
        </authorList>
    </citation>
    <scope>NUCLEOTIDE SEQUENCE [LARGE SCALE GENOMIC DNA]</scope>
    <source>
        <strain evidence="3">f. Nagariensis / Eve</strain>
    </source>
</reference>